<dbReference type="RefSeq" id="WP_227279308.1">
    <property type="nucleotide sequence ID" value="NZ_DBGDQT010000053.1"/>
</dbReference>
<gene>
    <name evidence="2" type="ORF">LJD69_03860</name>
</gene>
<feature type="transmembrane region" description="Helical" evidence="1">
    <location>
        <begin position="7"/>
        <end position="28"/>
    </location>
</feature>
<feature type="transmembrane region" description="Helical" evidence="1">
    <location>
        <begin position="34"/>
        <end position="54"/>
    </location>
</feature>
<dbReference type="Proteomes" id="UP001198439">
    <property type="component" value="Unassembled WGS sequence"/>
</dbReference>
<dbReference type="AlphaFoldDB" id="A0AAW4VU15"/>
<dbReference type="EMBL" id="JAJDKZ010000007">
    <property type="protein sequence ID" value="MCB8609735.1"/>
    <property type="molecule type" value="Genomic_DNA"/>
</dbReference>
<keyword evidence="1" id="KW-0812">Transmembrane</keyword>
<keyword evidence="1" id="KW-0472">Membrane</keyword>
<evidence type="ECO:0000313" key="2">
    <source>
        <dbReference type="EMBL" id="MCB8609735.1"/>
    </source>
</evidence>
<accession>A0AAW4VU15</accession>
<reference evidence="2" key="1">
    <citation type="submission" date="2021-10" db="EMBL/GenBank/DDBJ databases">
        <title>Collection of gut derived symbiotic bacterial strains cultured from healthy donors.</title>
        <authorList>
            <person name="Lin H."/>
            <person name="Littmann E."/>
            <person name="Kohout C."/>
            <person name="Pamer E.G."/>
        </authorList>
    </citation>
    <scope>NUCLEOTIDE SEQUENCE</scope>
    <source>
        <strain evidence="2">DFI.4.48</strain>
    </source>
</reference>
<evidence type="ECO:0000256" key="1">
    <source>
        <dbReference type="SAM" id="Phobius"/>
    </source>
</evidence>
<sequence>MKNKIVLSYRLIILAYYLLAFLIVIMNINHLERVVIYALLLIVFFGIVMNIYIINIPKLLLKSENIEKNLFTVKEAIDKIHNKSINDCLMTIYIYLLEISNYKEEYQNFVEQNSEVIFDEKQSRHWYTVKLQYYYNLNKKDEYLKLYNPKLDNKVKNPLFKIMYLVLNEKYEEAFELSKKATIQQKDIRYIMCLYYRIICLEHLKKENELSNCVNEMLEFNDQIHYVKEIKDKYHK</sequence>
<comment type="caution">
    <text evidence="2">The sequence shown here is derived from an EMBL/GenBank/DDBJ whole genome shotgun (WGS) entry which is preliminary data.</text>
</comment>
<protein>
    <submittedName>
        <fullName evidence="2">Uncharacterized protein</fullName>
    </submittedName>
</protein>
<name>A0AAW4VU15_9FIRM</name>
<evidence type="ECO:0000313" key="3">
    <source>
        <dbReference type="Proteomes" id="UP001198439"/>
    </source>
</evidence>
<proteinExistence type="predicted"/>
<keyword evidence="1" id="KW-1133">Transmembrane helix</keyword>
<organism evidence="2 3">
    <name type="scientific">Faecalibacillus faecis</name>
    <dbReference type="NCBI Taxonomy" id="1982628"/>
    <lineage>
        <taxon>Bacteria</taxon>
        <taxon>Bacillati</taxon>
        <taxon>Bacillota</taxon>
        <taxon>Erysipelotrichia</taxon>
        <taxon>Erysipelotrichales</taxon>
        <taxon>Coprobacillaceae</taxon>
        <taxon>Faecalibacillus</taxon>
    </lineage>
</organism>